<dbReference type="EMBL" id="SJSK01000001">
    <property type="protein sequence ID" value="TCC93980.1"/>
    <property type="molecule type" value="Genomic_DNA"/>
</dbReference>
<dbReference type="PROSITE" id="PS51257">
    <property type="entry name" value="PROKAR_LIPOPROTEIN"/>
    <property type="match status" value="1"/>
</dbReference>
<dbReference type="AlphaFoldDB" id="A0A4R0N2J6"/>
<organism evidence="3 4">
    <name type="scientific">Pedobacter frigiditerrae</name>
    <dbReference type="NCBI Taxonomy" id="2530452"/>
    <lineage>
        <taxon>Bacteria</taxon>
        <taxon>Pseudomonadati</taxon>
        <taxon>Bacteroidota</taxon>
        <taxon>Sphingobacteriia</taxon>
        <taxon>Sphingobacteriales</taxon>
        <taxon>Sphingobacteriaceae</taxon>
        <taxon>Pedobacter</taxon>
    </lineage>
</organism>
<evidence type="ECO:0000313" key="3">
    <source>
        <dbReference type="EMBL" id="TCC93980.1"/>
    </source>
</evidence>
<reference evidence="3 4" key="1">
    <citation type="submission" date="2019-02" db="EMBL/GenBank/DDBJ databases">
        <title>Pedobacter sp. RP-1-13 sp. nov., isolated from Arctic soil.</title>
        <authorList>
            <person name="Dahal R.H."/>
        </authorList>
    </citation>
    <scope>NUCLEOTIDE SEQUENCE [LARGE SCALE GENOMIC DNA]</scope>
    <source>
        <strain evidence="3 4">RP-1-13</strain>
    </source>
</reference>
<sequence>MKKLILILFVALALQSCSEKMTANSIKNTKWLLSEWPGQTLPIGKEGSLSFDTENKISGKSFCNGFGGNAVINGNNIKFEQIFGTMMFCEEVGQAEKFYLDGLRAVNSYKIVGGKLQLLIDGKVVMIFTKAK</sequence>
<accession>A0A4R0N2J6</accession>
<evidence type="ECO:0000259" key="2">
    <source>
        <dbReference type="Pfam" id="PF03724"/>
    </source>
</evidence>
<dbReference type="PANTHER" id="PTHR35535:SF2">
    <property type="entry name" value="DUF306 DOMAIN-CONTAINING PROTEIN"/>
    <property type="match status" value="1"/>
</dbReference>
<evidence type="ECO:0000313" key="4">
    <source>
        <dbReference type="Proteomes" id="UP000292884"/>
    </source>
</evidence>
<gene>
    <name evidence="3" type="ORF">EZ428_04190</name>
</gene>
<dbReference type="InterPro" id="IPR005184">
    <property type="entry name" value="DUF306_Meta_HslJ"/>
</dbReference>
<proteinExistence type="predicted"/>
<dbReference type="Gene3D" id="2.40.128.270">
    <property type="match status" value="1"/>
</dbReference>
<dbReference type="InterPro" id="IPR053147">
    <property type="entry name" value="Hsp_HslJ-like"/>
</dbReference>
<name>A0A4R0N2J6_9SPHI</name>
<dbReference type="RefSeq" id="WP_131551845.1">
    <property type="nucleotide sequence ID" value="NZ_SJSK01000001.1"/>
</dbReference>
<dbReference type="OrthoDB" id="880459at2"/>
<protein>
    <submittedName>
        <fullName evidence="3">META domain-containing protein</fullName>
    </submittedName>
</protein>
<keyword evidence="1" id="KW-0732">Signal</keyword>
<evidence type="ECO:0000256" key="1">
    <source>
        <dbReference type="SAM" id="SignalP"/>
    </source>
</evidence>
<feature type="chain" id="PRO_5020740011" evidence="1">
    <location>
        <begin position="24"/>
        <end position="132"/>
    </location>
</feature>
<keyword evidence="4" id="KW-1185">Reference proteome</keyword>
<feature type="domain" description="DUF306" evidence="2">
    <location>
        <begin position="25"/>
        <end position="128"/>
    </location>
</feature>
<dbReference type="Pfam" id="PF03724">
    <property type="entry name" value="META"/>
    <property type="match status" value="1"/>
</dbReference>
<feature type="signal peptide" evidence="1">
    <location>
        <begin position="1"/>
        <end position="23"/>
    </location>
</feature>
<dbReference type="PANTHER" id="PTHR35535">
    <property type="entry name" value="HEAT SHOCK PROTEIN HSLJ"/>
    <property type="match status" value="1"/>
</dbReference>
<dbReference type="Proteomes" id="UP000292884">
    <property type="component" value="Unassembled WGS sequence"/>
</dbReference>
<dbReference type="InterPro" id="IPR038670">
    <property type="entry name" value="HslJ-like_sf"/>
</dbReference>
<comment type="caution">
    <text evidence="3">The sequence shown here is derived from an EMBL/GenBank/DDBJ whole genome shotgun (WGS) entry which is preliminary data.</text>
</comment>